<reference evidence="3" key="1">
    <citation type="journal article" date="2021" name="Microbiol. Resour. Announc.">
        <title>LGAAP: Leishmaniinae Genome Assembly and Annotation Pipeline.</title>
        <authorList>
            <person name="Almutairi H."/>
            <person name="Urbaniak M.D."/>
            <person name="Bates M.D."/>
            <person name="Jariyapan N."/>
            <person name="Kwakye-Nuako G."/>
            <person name="Thomaz-Soccol V."/>
            <person name="Al-Salem W.S."/>
            <person name="Dillon R.J."/>
            <person name="Bates P.A."/>
            <person name="Gatherer D."/>
        </authorList>
    </citation>
    <scope>NUCLEOTIDE SEQUENCE [LARGE SCALE GENOMIC DNA]</scope>
</reference>
<dbReference type="RefSeq" id="XP_067176395.1">
    <property type="nucleotide sequence ID" value="XM_067319116.1"/>
</dbReference>
<dbReference type="PANTHER" id="PTHR45657">
    <property type="entry name" value="CRAL-TRIO DOMAIN-CONTAINING PROTEIN YKL091C-RELATED"/>
    <property type="match status" value="1"/>
</dbReference>
<dbReference type="InterPro" id="IPR036865">
    <property type="entry name" value="CRAL-TRIO_dom_sf"/>
</dbReference>
<dbReference type="InterPro" id="IPR036598">
    <property type="entry name" value="GOLD_dom_sf"/>
</dbReference>
<comment type="caution">
    <text evidence="2">The sequence shown here is derived from an EMBL/GenBank/DDBJ whole genome shotgun (WGS) entry which is preliminary data.</text>
</comment>
<proteinExistence type="predicted"/>
<dbReference type="EMBL" id="JAFEUZ010000031">
    <property type="protein sequence ID" value="KAG5471421.1"/>
    <property type="molecule type" value="Genomic_DNA"/>
</dbReference>
<dbReference type="Proteomes" id="UP000673552">
    <property type="component" value="Unassembled WGS sequence"/>
</dbReference>
<evidence type="ECO:0000313" key="2">
    <source>
        <dbReference type="EMBL" id="KAG5471421.1"/>
    </source>
</evidence>
<dbReference type="InterPro" id="IPR051026">
    <property type="entry name" value="PI/PC_transfer"/>
</dbReference>
<organism evidence="2 3">
    <name type="scientific">Leishmania martiniquensis</name>
    <dbReference type="NCBI Taxonomy" id="1580590"/>
    <lineage>
        <taxon>Eukaryota</taxon>
        <taxon>Discoba</taxon>
        <taxon>Euglenozoa</taxon>
        <taxon>Kinetoplastea</taxon>
        <taxon>Metakinetoplastina</taxon>
        <taxon>Trypanosomatida</taxon>
        <taxon>Trypanosomatidae</taxon>
        <taxon>Leishmaniinae</taxon>
        <taxon>Leishmania</taxon>
    </lineage>
</organism>
<dbReference type="Gene3D" id="3.40.525.10">
    <property type="entry name" value="CRAL-TRIO lipid binding domain"/>
    <property type="match status" value="1"/>
</dbReference>
<dbReference type="PANTHER" id="PTHR45657:SF1">
    <property type="entry name" value="CRAL-TRIO DOMAIN-CONTAINING PROTEIN YKL091C-RELATED"/>
    <property type="match status" value="1"/>
</dbReference>
<dbReference type="SUPFAM" id="SSF46938">
    <property type="entry name" value="CRAL/TRIO N-terminal domain"/>
    <property type="match status" value="1"/>
</dbReference>
<dbReference type="CDD" id="cd00170">
    <property type="entry name" value="SEC14"/>
    <property type="match status" value="1"/>
</dbReference>
<dbReference type="Pfam" id="PF00650">
    <property type="entry name" value="CRAL_TRIO"/>
    <property type="match status" value="1"/>
</dbReference>
<reference evidence="3" key="2">
    <citation type="journal article" date="2021" name="Sci. Data">
        <title>Chromosome-scale genome sequencing, assembly and annotation of six genomes from subfamily Leishmaniinae.</title>
        <authorList>
            <person name="Almutairi H."/>
            <person name="Urbaniak M.D."/>
            <person name="Bates M.D."/>
            <person name="Jariyapan N."/>
            <person name="Kwakye-Nuako G."/>
            <person name="Thomaz Soccol V."/>
            <person name="Al-Salem W.S."/>
            <person name="Dillon R.J."/>
            <person name="Bates P.A."/>
            <person name="Gatherer D."/>
        </authorList>
    </citation>
    <scope>NUCLEOTIDE SEQUENCE [LARGE SCALE GENOMIC DNA]</scope>
</reference>
<accession>A0A836GAR0</accession>
<dbReference type="InterPro" id="IPR036273">
    <property type="entry name" value="CRAL/TRIO_N_dom_sf"/>
</dbReference>
<dbReference type="SUPFAM" id="SSF52087">
    <property type="entry name" value="CRAL/TRIO domain"/>
    <property type="match status" value="1"/>
</dbReference>
<protein>
    <recommendedName>
        <fullName evidence="1">CRAL-TRIO domain-containing protein</fullName>
    </recommendedName>
</protein>
<keyword evidence="3" id="KW-1185">Reference proteome</keyword>
<dbReference type="SUPFAM" id="SSF101576">
    <property type="entry name" value="Supernatant protein factor (SPF), C-terminal domain"/>
    <property type="match status" value="1"/>
</dbReference>
<name>A0A836GAR0_9TRYP</name>
<evidence type="ECO:0000259" key="1">
    <source>
        <dbReference type="PROSITE" id="PS50191"/>
    </source>
</evidence>
<dbReference type="KEGG" id="lmat:92511628"/>
<dbReference type="PROSITE" id="PS50191">
    <property type="entry name" value="CRAL_TRIO"/>
    <property type="match status" value="1"/>
</dbReference>
<gene>
    <name evidence="2" type="ORF">LSCM1_01509</name>
</gene>
<dbReference type="Gene3D" id="2.60.120.680">
    <property type="entry name" value="GOLD domain"/>
    <property type="match status" value="1"/>
</dbReference>
<evidence type="ECO:0000313" key="3">
    <source>
        <dbReference type="Proteomes" id="UP000673552"/>
    </source>
</evidence>
<dbReference type="OrthoDB" id="1434354at2759"/>
<dbReference type="SMART" id="SM00516">
    <property type="entry name" value="SEC14"/>
    <property type="match status" value="1"/>
</dbReference>
<dbReference type="GeneID" id="92511628"/>
<dbReference type="InterPro" id="IPR001251">
    <property type="entry name" value="CRAL-TRIO_dom"/>
</dbReference>
<sequence>MASFAKDALDEATPAVSGTVEATKEQVDKIKALIRLMKEHYKPLPAQLQIHLRLMPPAERTASEEEDRKGSAAQEHLERSPIWSYCSCFLVSREWDVQRAFAMMHDVVKFRAANRLDEQCFLPPAVSMRGWSVNDLCEVLGQSPRETGQRIDRIFAGMSQALACGIHYWDKGGRPVIYAMVNSFDEVELMRQLRQMSYVGKSHVDVLWEYMLHVLGVMESLVLYQAVQREAQPSRRASASKPTGKAPAAAELAQGAVTMVFDMKGLALKMLWRPVIELLCAIAKDFFKYYPDQVHRVVYVNSPSLARYAFCLVRGVMPAAFQKKVLFVGPHDTLATLETMIDRKHIPHFLGGDCHCAGDGGECLSGYDPQHPRRTARKDAPADAIALGSGETRTEDVTLAAGHECTRVFPVKASEVVVWEFAVAGGGRDIIFATFFVPESAVARIEWTKVELKKLNSFTVTSEALAEGSDVYTAAEDGVVVLGWRNTRSWLASKRLQLRAFKEVKFSPPDMCE</sequence>
<dbReference type="AlphaFoldDB" id="A0A836GAR0"/>
<feature type="domain" description="CRAL-TRIO" evidence="1">
    <location>
        <begin position="165"/>
        <end position="358"/>
    </location>
</feature>